<protein>
    <submittedName>
        <fullName evidence="4">Uncharacterized protein</fullName>
    </submittedName>
</protein>
<evidence type="ECO:0000313" key="4">
    <source>
        <dbReference type="EMBL" id="QNO42306.1"/>
    </source>
</evidence>
<dbReference type="AlphaFoldDB" id="A0A7G9Y2S2"/>
<evidence type="ECO:0000313" key="6">
    <source>
        <dbReference type="EMBL" id="QNO42708.1"/>
    </source>
</evidence>
<evidence type="ECO:0000313" key="9">
    <source>
        <dbReference type="EMBL" id="QNO43141.1"/>
    </source>
</evidence>
<evidence type="ECO:0000313" key="2">
    <source>
        <dbReference type="EMBL" id="QNO41464.1"/>
    </source>
</evidence>
<dbReference type="EMBL" id="MT630767">
    <property type="protein sequence ID" value="QNO42794.1"/>
    <property type="molecule type" value="Genomic_DNA"/>
</dbReference>
<sequence>MIVQEIASMLDGREYGEELSDQDMKYAKDNGAVIVFGASDDLMELRGAINDECDCYEGRMIYFNRTGEIECECDSIDCPYFAAIKDEASWIEACWDSEGYSWTYETTIPHETFEILEDGGKYCRGIVFLLEDVNA</sequence>
<reference evidence="4" key="1">
    <citation type="submission" date="2020-06" db="EMBL/GenBank/DDBJ databases">
        <title>Unique genomic features of the anaerobic methanotrophic archaea.</title>
        <authorList>
            <person name="Chadwick G.L."/>
            <person name="Skennerton C.T."/>
            <person name="Laso-Perez R."/>
            <person name="Leu A.O."/>
            <person name="Speth D.R."/>
            <person name="Yu H."/>
            <person name="Morgan-Lang C."/>
            <person name="Hatzenpichler R."/>
            <person name="Goudeau D."/>
            <person name="Malmstrom R."/>
            <person name="Brazelton W.J."/>
            <person name="Woyke T."/>
            <person name="Hallam S.J."/>
            <person name="Tyson G.W."/>
            <person name="Wegener G."/>
            <person name="Boetius A."/>
            <person name="Orphan V."/>
        </authorList>
    </citation>
    <scope>NUCLEOTIDE SEQUENCE</scope>
</reference>
<proteinExistence type="predicted"/>
<dbReference type="EMBL" id="MT630636">
    <property type="protein sequence ID" value="QNO41409.1"/>
    <property type="molecule type" value="Genomic_DNA"/>
</dbReference>
<evidence type="ECO:0000313" key="10">
    <source>
        <dbReference type="EMBL" id="QNO43409.1"/>
    </source>
</evidence>
<dbReference type="EMBL" id="MT630757">
    <property type="protein sequence ID" value="QNO42708.1"/>
    <property type="molecule type" value="Genomic_DNA"/>
</dbReference>
<dbReference type="EMBL" id="MT631111">
    <property type="protein sequence ID" value="QNO45410.1"/>
    <property type="molecule type" value="Genomic_DNA"/>
</dbReference>
<dbReference type="EMBL" id="MT630819">
    <property type="protein sequence ID" value="QNO43409.1"/>
    <property type="molecule type" value="Genomic_DNA"/>
</dbReference>
<dbReference type="EMBL" id="MT630742">
    <property type="protein sequence ID" value="QNO42468.1"/>
    <property type="molecule type" value="Genomic_DNA"/>
</dbReference>
<organism evidence="4">
    <name type="scientific">Candidatus Methanogaster sp. ANME-2c ERB4</name>
    <dbReference type="NCBI Taxonomy" id="2759911"/>
    <lineage>
        <taxon>Archaea</taxon>
        <taxon>Methanobacteriati</taxon>
        <taxon>Methanobacteriota</taxon>
        <taxon>Stenosarchaea group</taxon>
        <taxon>Methanomicrobia</taxon>
        <taxon>Methanosarcinales</taxon>
        <taxon>ANME-2 cluster</taxon>
        <taxon>Candidatus Methanogasteraceae</taxon>
        <taxon>Candidatus Methanogaster</taxon>
    </lineage>
</organism>
<evidence type="ECO:0000313" key="11">
    <source>
        <dbReference type="EMBL" id="QNO45410.1"/>
    </source>
</evidence>
<dbReference type="EMBL" id="MT630729">
    <property type="protein sequence ID" value="QNO42306.1"/>
    <property type="molecule type" value="Genomic_DNA"/>
</dbReference>
<accession>A0A7G9Y2S2</accession>
<evidence type="ECO:0000313" key="3">
    <source>
        <dbReference type="EMBL" id="QNO42102.1"/>
    </source>
</evidence>
<dbReference type="EMBL" id="MT631147">
    <property type="protein sequence ID" value="QNO45725.1"/>
    <property type="molecule type" value="Genomic_DNA"/>
</dbReference>
<dbReference type="EMBL" id="MT630708">
    <property type="protein sequence ID" value="QNO42102.1"/>
    <property type="molecule type" value="Genomic_DNA"/>
</dbReference>
<evidence type="ECO:0000313" key="5">
    <source>
        <dbReference type="EMBL" id="QNO42468.1"/>
    </source>
</evidence>
<evidence type="ECO:0000313" key="8">
    <source>
        <dbReference type="EMBL" id="QNO43000.1"/>
    </source>
</evidence>
<name>A0A7G9Y2S2_9EURY</name>
<dbReference type="EMBL" id="MT630785">
    <property type="protein sequence ID" value="QNO43000.1"/>
    <property type="molecule type" value="Genomic_DNA"/>
</dbReference>
<dbReference type="EMBL" id="MT630792">
    <property type="protein sequence ID" value="QNO43141.1"/>
    <property type="molecule type" value="Genomic_DNA"/>
</dbReference>
<evidence type="ECO:0000313" key="7">
    <source>
        <dbReference type="EMBL" id="QNO42794.1"/>
    </source>
</evidence>
<dbReference type="EMBL" id="MT630643">
    <property type="protein sequence ID" value="QNO41464.1"/>
    <property type="molecule type" value="Genomic_DNA"/>
</dbReference>
<evidence type="ECO:0000313" key="1">
    <source>
        <dbReference type="EMBL" id="QNO41409.1"/>
    </source>
</evidence>
<gene>
    <name evidence="8" type="ORF">ABGNOHFO_00019</name>
    <name evidence="6" type="ORF">AOABALHP_00011</name>
    <name evidence="7" type="ORF">APHJHCDA_00011</name>
    <name evidence="10" type="ORF">BLHHIOMN_00004</name>
    <name evidence="2" type="ORF">CIDILJJO_00011</name>
    <name evidence="12" type="ORF">GCLFFNCO_00004</name>
    <name evidence="11" type="ORF">IGBKDJFP_00004</name>
    <name evidence="3" type="ORF">INBEEEIC_00004</name>
    <name evidence="5" type="ORF">LBOOMNCC_00021</name>
    <name evidence="9" type="ORF">LNNHMJAE_00016</name>
    <name evidence="1" type="ORF">NCPLLKBI_00003</name>
    <name evidence="4" type="ORF">OEDCDHIP_00023</name>
</gene>
<evidence type="ECO:0000313" key="12">
    <source>
        <dbReference type="EMBL" id="QNO45725.1"/>
    </source>
</evidence>